<evidence type="ECO:0000313" key="2">
    <source>
        <dbReference type="Proteomes" id="UP000053958"/>
    </source>
</evidence>
<name>A0A0F4YV85_RASE3</name>
<organism evidence="1 2">
    <name type="scientific">Rasamsonia emersonii (strain ATCC 16479 / CBS 393.64 / IMI 116815)</name>
    <dbReference type="NCBI Taxonomy" id="1408163"/>
    <lineage>
        <taxon>Eukaryota</taxon>
        <taxon>Fungi</taxon>
        <taxon>Dikarya</taxon>
        <taxon>Ascomycota</taxon>
        <taxon>Pezizomycotina</taxon>
        <taxon>Eurotiomycetes</taxon>
        <taxon>Eurotiomycetidae</taxon>
        <taxon>Eurotiales</taxon>
        <taxon>Trichocomaceae</taxon>
        <taxon>Rasamsonia</taxon>
    </lineage>
</organism>
<accession>A0A0F4YV85</accession>
<proteinExistence type="predicted"/>
<dbReference type="GeneID" id="25316620"/>
<gene>
    <name evidence="1" type="ORF">T310_4272</name>
</gene>
<evidence type="ECO:0000313" key="1">
    <source>
        <dbReference type="EMBL" id="KKA21751.1"/>
    </source>
</evidence>
<protein>
    <submittedName>
        <fullName evidence="1">Uncharacterized protein</fullName>
    </submittedName>
</protein>
<comment type="caution">
    <text evidence="1">The sequence shown here is derived from an EMBL/GenBank/DDBJ whole genome shotgun (WGS) entry which is preliminary data.</text>
</comment>
<sequence>MGPGACQLVSGHFCSVQASAGLCLDRSWSNAWSSRAARLRRWIVPPDGLSQTEPRGTDTESCILARPWNLTRASRQACRLSGIQAARATYGNDTTNEIKNDSIQEKATVVYHRNDKIADQTNGTILTREEC</sequence>
<dbReference type="EMBL" id="LASV01000171">
    <property type="protein sequence ID" value="KKA21751.1"/>
    <property type="molecule type" value="Genomic_DNA"/>
</dbReference>
<dbReference type="RefSeq" id="XP_013328363.1">
    <property type="nucleotide sequence ID" value="XM_013472909.1"/>
</dbReference>
<keyword evidence="2" id="KW-1185">Reference proteome</keyword>
<dbReference type="AlphaFoldDB" id="A0A0F4YV85"/>
<reference evidence="1 2" key="1">
    <citation type="submission" date="2015-04" db="EMBL/GenBank/DDBJ databases">
        <authorList>
            <person name="Heijne W.H."/>
            <person name="Fedorova N.D."/>
            <person name="Nierman W.C."/>
            <person name="Vollebregt A.W."/>
            <person name="Zhao Z."/>
            <person name="Wu L."/>
            <person name="Kumar M."/>
            <person name="Stam H."/>
            <person name="van den Berg M.A."/>
            <person name="Pel H.J."/>
        </authorList>
    </citation>
    <scope>NUCLEOTIDE SEQUENCE [LARGE SCALE GENOMIC DNA]</scope>
    <source>
        <strain evidence="1 2">CBS 393.64</strain>
    </source>
</reference>
<dbReference type="Proteomes" id="UP000053958">
    <property type="component" value="Unassembled WGS sequence"/>
</dbReference>